<organism evidence="2 3">
    <name type="scientific">Citrullus colocynthis</name>
    <name type="common">colocynth</name>
    <dbReference type="NCBI Taxonomy" id="252529"/>
    <lineage>
        <taxon>Eukaryota</taxon>
        <taxon>Viridiplantae</taxon>
        <taxon>Streptophyta</taxon>
        <taxon>Embryophyta</taxon>
        <taxon>Tracheophyta</taxon>
        <taxon>Spermatophyta</taxon>
        <taxon>Magnoliopsida</taxon>
        <taxon>eudicotyledons</taxon>
        <taxon>Gunneridae</taxon>
        <taxon>Pentapetalae</taxon>
        <taxon>rosids</taxon>
        <taxon>fabids</taxon>
        <taxon>Cucurbitales</taxon>
        <taxon>Cucurbitaceae</taxon>
        <taxon>Benincaseae</taxon>
        <taxon>Citrullus</taxon>
    </lineage>
</organism>
<protein>
    <submittedName>
        <fullName evidence="2">Uncharacterized protein</fullName>
    </submittedName>
</protein>
<name>A0ABP0Y498_9ROSI</name>
<evidence type="ECO:0000313" key="3">
    <source>
        <dbReference type="Proteomes" id="UP001642487"/>
    </source>
</evidence>
<accession>A0ABP0Y498</accession>
<sequence>MQQSRHKWTRDAFFSEIGEETKELLNRLWKQGIHRVMSSCNQNNPPIRGRPSKGRSSDGSGRESGEPKPQSRERLNRQGTCLRRHRGAQRPDIGTNSLAHYPGAWPHAHEIRPLGPRKACA</sequence>
<dbReference type="Proteomes" id="UP001642487">
    <property type="component" value="Chromosome 11"/>
</dbReference>
<evidence type="ECO:0000313" key="2">
    <source>
        <dbReference type="EMBL" id="CAK9313778.1"/>
    </source>
</evidence>
<evidence type="ECO:0000256" key="1">
    <source>
        <dbReference type="SAM" id="MobiDB-lite"/>
    </source>
</evidence>
<gene>
    <name evidence="2" type="ORF">CITCOLO1_LOCUS5514</name>
</gene>
<proteinExistence type="predicted"/>
<reference evidence="2 3" key="1">
    <citation type="submission" date="2024-03" db="EMBL/GenBank/DDBJ databases">
        <authorList>
            <person name="Gkanogiannis A."/>
            <person name="Becerra Lopez-Lavalle L."/>
        </authorList>
    </citation>
    <scope>NUCLEOTIDE SEQUENCE [LARGE SCALE GENOMIC DNA]</scope>
</reference>
<dbReference type="EMBL" id="OZ021745">
    <property type="protein sequence ID" value="CAK9313778.1"/>
    <property type="molecule type" value="Genomic_DNA"/>
</dbReference>
<keyword evidence="3" id="KW-1185">Reference proteome</keyword>
<feature type="compositionally biased region" description="Basic and acidic residues" evidence="1">
    <location>
        <begin position="60"/>
        <end position="76"/>
    </location>
</feature>
<feature type="region of interest" description="Disordered" evidence="1">
    <location>
        <begin position="37"/>
        <end position="121"/>
    </location>
</feature>